<protein>
    <recommendedName>
        <fullName evidence="1">SGNH hydrolase-type esterase domain-containing protein</fullName>
    </recommendedName>
</protein>
<feature type="domain" description="SGNH hydrolase-type esterase" evidence="1">
    <location>
        <begin position="11"/>
        <end position="207"/>
    </location>
</feature>
<name>A0A8H5F5X4_9AGAR</name>
<dbReference type="OrthoDB" id="671439at2759"/>
<proteinExistence type="predicted"/>
<dbReference type="Pfam" id="PF13472">
    <property type="entry name" value="Lipase_GDSL_2"/>
    <property type="match status" value="1"/>
</dbReference>
<dbReference type="EMBL" id="JAACJK010000164">
    <property type="protein sequence ID" value="KAF5324418.1"/>
    <property type="molecule type" value="Genomic_DNA"/>
</dbReference>
<organism evidence="2 3">
    <name type="scientific">Ephemerocybe angulata</name>
    <dbReference type="NCBI Taxonomy" id="980116"/>
    <lineage>
        <taxon>Eukaryota</taxon>
        <taxon>Fungi</taxon>
        <taxon>Dikarya</taxon>
        <taxon>Basidiomycota</taxon>
        <taxon>Agaricomycotina</taxon>
        <taxon>Agaricomycetes</taxon>
        <taxon>Agaricomycetidae</taxon>
        <taxon>Agaricales</taxon>
        <taxon>Agaricineae</taxon>
        <taxon>Psathyrellaceae</taxon>
        <taxon>Ephemerocybe</taxon>
    </lineage>
</organism>
<dbReference type="Gene3D" id="3.40.50.1110">
    <property type="entry name" value="SGNH hydrolase"/>
    <property type="match status" value="1"/>
</dbReference>
<gene>
    <name evidence="2" type="ORF">D9611_004275</name>
</gene>
<accession>A0A8H5F5X4</accession>
<dbReference type="Proteomes" id="UP000541558">
    <property type="component" value="Unassembled WGS sequence"/>
</dbReference>
<comment type="caution">
    <text evidence="2">The sequence shown here is derived from an EMBL/GenBank/DDBJ whole genome shotgun (WGS) entry which is preliminary data.</text>
</comment>
<dbReference type="InterPro" id="IPR045136">
    <property type="entry name" value="Iah1-like"/>
</dbReference>
<sequence>MSAYVQDVFMLFGDSITQGAWAPGDTGIGQRLSHVYARKLDVLNRGYSGYNTEWGLPILDQCIAKPHDTVRTPKIKVLTIWFGANDACIKPSPQHVPLERFIANLQAMITLVRERSPETHIILITAPPVNTIARKADLEARDPPQALDRLFATSKAYADATKTLAAEHGVGVVDAWGALWTACGEEEAKFAAFSGDGLHLNARGYEVVYHELIKVISERYPDVHPDKLESVFPLWKDIDWASPQSSLYVSRRE</sequence>
<dbReference type="CDD" id="cd01838">
    <property type="entry name" value="Isoamyl_acetate_hydrolase_like"/>
    <property type="match status" value="1"/>
</dbReference>
<dbReference type="AlphaFoldDB" id="A0A8H5F5X4"/>
<dbReference type="InterPro" id="IPR036514">
    <property type="entry name" value="SGNH_hydro_sf"/>
</dbReference>
<dbReference type="PANTHER" id="PTHR14209">
    <property type="entry name" value="ISOAMYL ACETATE-HYDROLYZING ESTERASE 1"/>
    <property type="match status" value="1"/>
</dbReference>
<evidence type="ECO:0000313" key="3">
    <source>
        <dbReference type="Proteomes" id="UP000541558"/>
    </source>
</evidence>
<evidence type="ECO:0000313" key="2">
    <source>
        <dbReference type="EMBL" id="KAF5324418.1"/>
    </source>
</evidence>
<evidence type="ECO:0000259" key="1">
    <source>
        <dbReference type="Pfam" id="PF13472"/>
    </source>
</evidence>
<keyword evidence="3" id="KW-1185">Reference proteome</keyword>
<dbReference type="InterPro" id="IPR013830">
    <property type="entry name" value="SGNH_hydro"/>
</dbReference>
<dbReference type="PANTHER" id="PTHR14209:SF19">
    <property type="entry name" value="ISOAMYL ACETATE-HYDROLYZING ESTERASE 1 HOMOLOG"/>
    <property type="match status" value="1"/>
</dbReference>
<dbReference type="SUPFAM" id="SSF52266">
    <property type="entry name" value="SGNH hydrolase"/>
    <property type="match status" value="1"/>
</dbReference>
<reference evidence="2 3" key="1">
    <citation type="journal article" date="2020" name="ISME J.">
        <title>Uncovering the hidden diversity of litter-decomposition mechanisms in mushroom-forming fungi.</title>
        <authorList>
            <person name="Floudas D."/>
            <person name="Bentzer J."/>
            <person name="Ahren D."/>
            <person name="Johansson T."/>
            <person name="Persson P."/>
            <person name="Tunlid A."/>
        </authorList>
    </citation>
    <scope>NUCLEOTIDE SEQUENCE [LARGE SCALE GENOMIC DNA]</scope>
    <source>
        <strain evidence="2 3">CBS 175.51</strain>
    </source>
</reference>